<dbReference type="OrthoDB" id="4213157at2"/>
<organism evidence="1 2">
    <name type="scientific">Streptomyces lincolnensis</name>
    <dbReference type="NCBI Taxonomy" id="1915"/>
    <lineage>
        <taxon>Bacteria</taxon>
        <taxon>Bacillati</taxon>
        <taxon>Actinomycetota</taxon>
        <taxon>Actinomycetes</taxon>
        <taxon>Kitasatosporales</taxon>
        <taxon>Streptomycetaceae</taxon>
        <taxon>Streptomyces</taxon>
    </lineage>
</organism>
<name>A0A1B1MNC9_STRLN</name>
<dbReference type="EMBL" id="CP016438">
    <property type="protein sequence ID" value="ANS70120.1"/>
    <property type="molecule type" value="Genomic_DNA"/>
</dbReference>
<dbReference type="RefSeq" id="WP_107406750.1">
    <property type="nucleotide sequence ID" value="NZ_CP016438.1"/>
</dbReference>
<gene>
    <name evidence="1" type="ORF">SLINC_7896</name>
</gene>
<accession>A0A1B1MNC9</accession>
<protein>
    <submittedName>
        <fullName evidence="1">Uncharacterized protein</fullName>
    </submittedName>
</protein>
<dbReference type="Proteomes" id="UP000092598">
    <property type="component" value="Chromosome"/>
</dbReference>
<proteinExistence type="predicted"/>
<dbReference type="InterPro" id="IPR039708">
    <property type="entry name" value="MT1774/Rv1733c-like"/>
</dbReference>
<dbReference type="PANTHER" id="PTHR42305:SF1">
    <property type="entry name" value="MEMBRANE PROTEIN RV1733C-RELATED"/>
    <property type="match status" value="1"/>
</dbReference>
<evidence type="ECO:0000313" key="2">
    <source>
        <dbReference type="Proteomes" id="UP000092598"/>
    </source>
</evidence>
<dbReference type="KEGG" id="sls:SLINC_7896"/>
<reference evidence="1 2" key="1">
    <citation type="submission" date="2016-07" db="EMBL/GenBank/DDBJ databases">
        <title>Enhancement of antibiotic productionsby engineered nitrateutilization in actinobacteria.</title>
        <authorList>
            <person name="Meng S.C."/>
        </authorList>
    </citation>
    <scope>NUCLEOTIDE SEQUENCE [LARGE SCALE GENOMIC DNA]</scope>
    <source>
        <strain evidence="1 2">NRRL 2936</strain>
    </source>
</reference>
<dbReference type="STRING" id="1915.SLINC_7896"/>
<dbReference type="PANTHER" id="PTHR42305">
    <property type="entry name" value="MEMBRANE PROTEIN RV1733C-RELATED"/>
    <property type="match status" value="1"/>
</dbReference>
<dbReference type="AlphaFoldDB" id="A0A1B1MNC9"/>
<evidence type="ECO:0000313" key="1">
    <source>
        <dbReference type="EMBL" id="ANS70120.1"/>
    </source>
</evidence>
<sequence>MRGARRTEQWFWRWRSNPLRRRDDVLDAWLVTAVWALIIVGGTLCGAVTGRAADGVFAQQRAERTAVRAVLLTGTPQAASNSYRSVAKVRWTARDGSTRTGKTLVKAGRAAGSRMTVWTDARGELTTEPPSRGEAAVESALLGASAALASSGLVVGIGGAARWRLNRRRIDSWGTEWALVGPQWGHKIVPHD</sequence>
<keyword evidence="2" id="KW-1185">Reference proteome</keyword>